<dbReference type="Gene3D" id="2.30.30.40">
    <property type="entry name" value="SH3 Domains"/>
    <property type="match status" value="2"/>
</dbReference>
<feature type="repeat" description="Cell wall-binding" evidence="4">
    <location>
        <begin position="372"/>
        <end position="391"/>
    </location>
</feature>
<dbReference type="Pfam" id="PF08460">
    <property type="entry name" value="SH3_5"/>
    <property type="match status" value="2"/>
</dbReference>
<dbReference type="InterPro" id="IPR007921">
    <property type="entry name" value="CHAP_dom"/>
</dbReference>
<evidence type="ECO:0000256" key="2">
    <source>
        <dbReference type="ARBA" id="ARBA00011901"/>
    </source>
</evidence>
<dbReference type="Pfam" id="PF01473">
    <property type="entry name" value="Choline_bind_1"/>
    <property type="match status" value="2"/>
</dbReference>
<dbReference type="PROSITE" id="PS50911">
    <property type="entry name" value="CHAP"/>
    <property type="match status" value="1"/>
</dbReference>
<feature type="repeat" description="Cell wall-binding" evidence="4">
    <location>
        <begin position="412"/>
        <end position="431"/>
    </location>
</feature>
<keyword evidence="6" id="KW-0378">Hydrolase</keyword>
<comment type="catalytic activity">
    <reaction evidence="1">
        <text>Hydrolyzes the link between N-acetylmuramoyl residues and L-amino acid residues in certain cell-wall glycopeptides.</text>
        <dbReference type="EC" id="3.5.1.28"/>
    </reaction>
</comment>
<comment type="caution">
    <text evidence="6">The sequence shown here is derived from an EMBL/GenBank/DDBJ whole genome shotgun (WGS) entry which is preliminary data.</text>
</comment>
<dbReference type="EC" id="3.5.1.28" evidence="2"/>
<name>A0A428DPQ2_STRMT</name>
<dbReference type="SUPFAM" id="SSF69360">
    <property type="entry name" value="Cell wall binding repeat"/>
    <property type="match status" value="1"/>
</dbReference>
<dbReference type="InterPro" id="IPR003646">
    <property type="entry name" value="SH3-like_bac-type"/>
</dbReference>
<dbReference type="Pfam" id="PF05257">
    <property type="entry name" value="CHAP"/>
    <property type="match status" value="1"/>
</dbReference>
<evidence type="ECO:0000259" key="5">
    <source>
        <dbReference type="PROSITE" id="PS50911"/>
    </source>
</evidence>
<keyword evidence="3" id="KW-0677">Repeat</keyword>
<dbReference type="Pfam" id="PF19127">
    <property type="entry name" value="Choline_bind_3"/>
    <property type="match status" value="1"/>
</dbReference>
<evidence type="ECO:0000256" key="3">
    <source>
        <dbReference type="ARBA" id="ARBA00022737"/>
    </source>
</evidence>
<sequence>MKVLPFKVTEFSFRKSAKKVVPFLVVGLMLAAGDSAYAYSGGNGSIARGDDYPAYYKNGSQEIDKWRMYSRQCTSFAAFRLSGVNGFEIPAAYGNANEWGHRARREGYRVDNTPAIGSIAWSTVGTYGHVAWVSNVMGDQIEIEEYNYGIRESYNKRVVKANTMTGFIHFKDLAGGSAGNSQTSVSTGGTHSFKAKAAIKNQPLASATAIDYYYTGDNVHYDQVLEKDGYKWLSYTAYNGSRRYVQLEAVNTNPLVSHVLNDSRISSTGGTHFFKAKSAIKTQPLASATTIDYYYSGENVHYDQILEKDGYKWLSYTAYNGSRRYVQLEEVSHSDVHQPENISNNNTDSSLAINWKKVNGSWYHFKSNGSKSTGWLKDGSNWYYLKSSGEMQTGWLQEKGFWYYLDDSGAMKTGWYQVSGKWYYSYSSGELAVNTIVDGYTVNHNGEWIKEK</sequence>
<evidence type="ECO:0000313" key="6">
    <source>
        <dbReference type="EMBL" id="RSI97933.1"/>
    </source>
</evidence>
<dbReference type="GO" id="GO:0008745">
    <property type="term" value="F:N-acetylmuramoyl-L-alanine amidase activity"/>
    <property type="evidence" value="ECO:0007669"/>
    <property type="project" value="UniProtKB-EC"/>
</dbReference>
<dbReference type="InterPro" id="IPR038765">
    <property type="entry name" value="Papain-like_cys_pep_sf"/>
</dbReference>
<dbReference type="EMBL" id="RJOA01000012">
    <property type="protein sequence ID" value="RSI97933.1"/>
    <property type="molecule type" value="Genomic_DNA"/>
</dbReference>
<accession>A0A428DPQ2</accession>
<dbReference type="SMART" id="SM00287">
    <property type="entry name" value="SH3b"/>
    <property type="match status" value="2"/>
</dbReference>
<dbReference type="Gene3D" id="2.10.270.10">
    <property type="entry name" value="Cholin Binding"/>
    <property type="match status" value="1"/>
</dbReference>
<evidence type="ECO:0000313" key="7">
    <source>
        <dbReference type="Proteomes" id="UP000280535"/>
    </source>
</evidence>
<dbReference type="PROSITE" id="PS51170">
    <property type="entry name" value="CW"/>
    <property type="match status" value="3"/>
</dbReference>
<protein>
    <recommendedName>
        <fullName evidence="2">N-acetylmuramoyl-L-alanine amidase</fullName>
        <ecNumber evidence="2">3.5.1.28</ecNumber>
    </recommendedName>
</protein>
<feature type="domain" description="Peptidase C51" evidence="5">
    <location>
        <begin position="48"/>
        <end position="169"/>
    </location>
</feature>
<organism evidence="6 7">
    <name type="scientific">Streptococcus mitis</name>
    <dbReference type="NCBI Taxonomy" id="28037"/>
    <lineage>
        <taxon>Bacteria</taxon>
        <taxon>Bacillati</taxon>
        <taxon>Bacillota</taxon>
        <taxon>Bacilli</taxon>
        <taxon>Lactobacillales</taxon>
        <taxon>Streptococcaceae</taxon>
        <taxon>Streptococcus</taxon>
        <taxon>Streptococcus mitis group</taxon>
    </lineage>
</organism>
<dbReference type="Proteomes" id="UP000280535">
    <property type="component" value="Unassembled WGS sequence"/>
</dbReference>
<dbReference type="Gene3D" id="3.90.1720.10">
    <property type="entry name" value="endopeptidase domain like (from Nostoc punctiforme)"/>
    <property type="match status" value="1"/>
</dbReference>
<evidence type="ECO:0000256" key="1">
    <source>
        <dbReference type="ARBA" id="ARBA00001561"/>
    </source>
</evidence>
<dbReference type="SUPFAM" id="SSF54001">
    <property type="entry name" value="Cysteine proteinases"/>
    <property type="match status" value="1"/>
</dbReference>
<evidence type="ECO:0000256" key="4">
    <source>
        <dbReference type="PROSITE-ProRule" id="PRU00591"/>
    </source>
</evidence>
<gene>
    <name evidence="6" type="primary">lytA_6</name>
    <name evidence="6" type="ORF">D8843_06270</name>
</gene>
<dbReference type="InterPro" id="IPR018337">
    <property type="entry name" value="Cell_wall/Cho-bd_repeat"/>
</dbReference>
<dbReference type="AlphaFoldDB" id="A0A428DPQ2"/>
<dbReference type="RefSeq" id="WP_124787451.1">
    <property type="nucleotide sequence ID" value="NZ_CAMHHN010000001.1"/>
</dbReference>
<proteinExistence type="predicted"/>
<reference evidence="6 7" key="1">
    <citation type="submission" date="2018-11" db="EMBL/GenBank/DDBJ databases">
        <title>Species Designations Belie Phenotypic and Genotypic Heterogeneity in Oral Streptococci.</title>
        <authorList>
            <person name="Velsko I."/>
        </authorList>
    </citation>
    <scope>NUCLEOTIDE SEQUENCE [LARGE SCALE GENOMIC DNA]</scope>
    <source>
        <strain evidence="6 7">BCC49</strain>
    </source>
</reference>
<feature type="repeat" description="Cell wall-binding" evidence="4">
    <location>
        <begin position="392"/>
        <end position="411"/>
    </location>
</feature>